<evidence type="ECO:0000313" key="2">
    <source>
        <dbReference type="EMBL" id="TDG19806.1"/>
    </source>
</evidence>
<dbReference type="Proteomes" id="UP000295722">
    <property type="component" value="Unassembled WGS sequence"/>
</dbReference>
<accession>A0A4R5M2L9</accession>
<keyword evidence="1" id="KW-0732">Signal</keyword>
<comment type="caution">
    <text evidence="2">The sequence shown here is derived from an EMBL/GenBank/DDBJ whole genome shotgun (WGS) entry which is preliminary data.</text>
</comment>
<dbReference type="AlphaFoldDB" id="A0A4R5M2L9"/>
<dbReference type="EMBL" id="SMRP01000019">
    <property type="protein sequence ID" value="TDG19806.1"/>
    <property type="molecule type" value="Genomic_DNA"/>
</dbReference>
<evidence type="ECO:0000256" key="1">
    <source>
        <dbReference type="SAM" id="SignalP"/>
    </source>
</evidence>
<reference evidence="2 3" key="1">
    <citation type="submission" date="2019-03" db="EMBL/GenBank/DDBJ databases">
        <title>Paraburkholderia sp. 4M-K11, isolated from subtropical forest soil.</title>
        <authorList>
            <person name="Gao Z.-H."/>
            <person name="Qiu L.-H."/>
        </authorList>
    </citation>
    <scope>NUCLEOTIDE SEQUENCE [LARGE SCALE GENOMIC DNA]</scope>
    <source>
        <strain evidence="2 3">4M-K11</strain>
    </source>
</reference>
<feature type="chain" id="PRO_5020636698" evidence="1">
    <location>
        <begin position="22"/>
        <end position="115"/>
    </location>
</feature>
<evidence type="ECO:0000313" key="3">
    <source>
        <dbReference type="Proteomes" id="UP000295722"/>
    </source>
</evidence>
<dbReference type="RefSeq" id="WP_133198184.1">
    <property type="nucleotide sequence ID" value="NZ_JBHUCW010000030.1"/>
</dbReference>
<organism evidence="2 3">
    <name type="scientific">Paraburkholderia silviterrae</name>
    <dbReference type="NCBI Taxonomy" id="2528715"/>
    <lineage>
        <taxon>Bacteria</taxon>
        <taxon>Pseudomonadati</taxon>
        <taxon>Pseudomonadota</taxon>
        <taxon>Betaproteobacteria</taxon>
        <taxon>Burkholderiales</taxon>
        <taxon>Burkholderiaceae</taxon>
        <taxon>Paraburkholderia</taxon>
    </lineage>
</organism>
<feature type="signal peptide" evidence="1">
    <location>
        <begin position="1"/>
        <end position="21"/>
    </location>
</feature>
<sequence>MKRYRFALGFAALLFAGAALADDLSFENSDFGTAQRCLAYGKKVMAKNTEMLALLNRSTIVRKSVTENRYDEPVGRQHIGTEISAELRDGNQPTALILCLLYDKPLYFFMHPASP</sequence>
<name>A0A4R5M2L9_9BURK</name>
<proteinExistence type="predicted"/>
<gene>
    <name evidence="2" type="ORF">EYW47_28455</name>
</gene>
<protein>
    <submittedName>
        <fullName evidence="2">Uncharacterized protein</fullName>
    </submittedName>
</protein>
<keyword evidence="3" id="KW-1185">Reference proteome</keyword>